<reference evidence="5 6" key="1">
    <citation type="submission" date="2023-08" db="EMBL/GenBank/DDBJ databases">
        <authorList>
            <person name="Palmer J.M."/>
        </authorList>
    </citation>
    <scope>NUCLEOTIDE SEQUENCE [LARGE SCALE GENOMIC DNA]</scope>
    <source>
        <strain evidence="5 6">TWF481</strain>
    </source>
</reference>
<dbReference type="InterPro" id="IPR023798">
    <property type="entry name" value="Ribosomal_uS7_dom"/>
</dbReference>
<comment type="similarity">
    <text evidence="1">Belongs to the universal ribosomal protein uS7 family.</text>
</comment>
<evidence type="ECO:0000256" key="2">
    <source>
        <dbReference type="ARBA" id="ARBA00022980"/>
    </source>
</evidence>
<dbReference type="AlphaFoldDB" id="A0AAV9W1L4"/>
<protein>
    <recommendedName>
        <fullName evidence="4">Small ribosomal subunit protein uS7 domain-containing protein</fullName>
    </recommendedName>
</protein>
<dbReference type="InterPro" id="IPR036823">
    <property type="entry name" value="Ribosomal_uS7_dom_sf"/>
</dbReference>
<keyword evidence="2" id="KW-0689">Ribosomal protein</keyword>
<sequence length="349" mass="38164">MAAPLSFLRPSAFRALERLPLATSASRPITIPARRCLATFAPRPQRFGPAATGFGQLCQRRSYSDSKAGENGTVEGSVTEEASKTAEIMGEEGVNVEEFGTPASEIFKRENDMENAPEVIKEEEEQLKKTTSLLSAETTAILFPPDALSEFPNPTPAAVVPPYRPAIPLLPIPALHSIHHRDHPLLRQLTPCFMKHGELATAQATVQKILQILRTKPAPREGKYPLVPNAPDLSLLPGDPVAYLQTAIDSVAPLFKLKSTRGSGGSVNQTPVPLPVKTRRRKALQWMLQAADGKKRMKSLPERFAEEVESVVLGTSSCWDKRLAVHKLCVTNRANVGSDMMKKAGRKRL</sequence>
<dbReference type="Proteomes" id="UP001370758">
    <property type="component" value="Unassembled WGS sequence"/>
</dbReference>
<evidence type="ECO:0000313" key="6">
    <source>
        <dbReference type="Proteomes" id="UP001370758"/>
    </source>
</evidence>
<name>A0AAV9W1L4_9PEZI</name>
<dbReference type="Gene3D" id="1.10.455.10">
    <property type="entry name" value="Ribosomal protein S7 domain"/>
    <property type="match status" value="1"/>
</dbReference>
<accession>A0AAV9W1L4</accession>
<dbReference type="GO" id="GO:1990904">
    <property type="term" value="C:ribonucleoprotein complex"/>
    <property type="evidence" value="ECO:0007669"/>
    <property type="project" value="UniProtKB-KW"/>
</dbReference>
<evidence type="ECO:0000256" key="3">
    <source>
        <dbReference type="ARBA" id="ARBA00023274"/>
    </source>
</evidence>
<evidence type="ECO:0000313" key="5">
    <source>
        <dbReference type="EMBL" id="KAK6499879.1"/>
    </source>
</evidence>
<proteinExistence type="inferred from homology"/>
<dbReference type="GO" id="GO:0005840">
    <property type="term" value="C:ribosome"/>
    <property type="evidence" value="ECO:0007669"/>
    <property type="project" value="UniProtKB-KW"/>
</dbReference>
<comment type="caution">
    <text evidence="5">The sequence shown here is derived from an EMBL/GenBank/DDBJ whole genome shotgun (WGS) entry which is preliminary data.</text>
</comment>
<dbReference type="Pfam" id="PF00177">
    <property type="entry name" value="Ribosomal_S7"/>
    <property type="match status" value="1"/>
</dbReference>
<dbReference type="InterPro" id="IPR000235">
    <property type="entry name" value="Ribosomal_uS7"/>
</dbReference>
<keyword evidence="6" id="KW-1185">Reference proteome</keyword>
<dbReference type="SUPFAM" id="SSF47973">
    <property type="entry name" value="Ribosomal protein S7"/>
    <property type="match status" value="1"/>
</dbReference>
<keyword evidence="3" id="KW-0687">Ribonucleoprotein</keyword>
<evidence type="ECO:0000256" key="1">
    <source>
        <dbReference type="ARBA" id="ARBA00007151"/>
    </source>
</evidence>
<dbReference type="PANTHER" id="PTHR11205">
    <property type="entry name" value="RIBOSOMAL PROTEIN S7"/>
    <property type="match status" value="1"/>
</dbReference>
<gene>
    <name evidence="5" type="ORF">TWF481_010236</name>
</gene>
<feature type="domain" description="Small ribosomal subunit protein uS7" evidence="4">
    <location>
        <begin position="180"/>
        <end position="333"/>
    </location>
</feature>
<dbReference type="GO" id="GO:0006412">
    <property type="term" value="P:translation"/>
    <property type="evidence" value="ECO:0007669"/>
    <property type="project" value="InterPro"/>
</dbReference>
<evidence type="ECO:0000259" key="4">
    <source>
        <dbReference type="Pfam" id="PF00177"/>
    </source>
</evidence>
<organism evidence="5 6">
    <name type="scientific">Arthrobotrys musiformis</name>
    <dbReference type="NCBI Taxonomy" id="47236"/>
    <lineage>
        <taxon>Eukaryota</taxon>
        <taxon>Fungi</taxon>
        <taxon>Dikarya</taxon>
        <taxon>Ascomycota</taxon>
        <taxon>Pezizomycotina</taxon>
        <taxon>Orbiliomycetes</taxon>
        <taxon>Orbiliales</taxon>
        <taxon>Orbiliaceae</taxon>
        <taxon>Arthrobotrys</taxon>
    </lineage>
</organism>
<dbReference type="CDD" id="cd14868">
    <property type="entry name" value="uS7_Mitochondria_Fungi"/>
    <property type="match status" value="1"/>
</dbReference>
<dbReference type="InterPro" id="IPR047988">
    <property type="entry name" value="Ribosomal_uS7m_fungi"/>
</dbReference>
<dbReference type="EMBL" id="JAVHJL010000007">
    <property type="protein sequence ID" value="KAK6499879.1"/>
    <property type="molecule type" value="Genomic_DNA"/>
</dbReference>